<evidence type="ECO:0000313" key="2">
    <source>
        <dbReference type="EMBL" id="EAQ50762.1"/>
    </source>
</evidence>
<sequence>MISDAKFSIVIPVYNGEKYLKEALTSVQKQSYFNWECIVVDDGSTDSSVSIAELFALQDNRFKIFQRPNGLPKGANSCRNFGFDQTSGSIVNWFDADDYMLPEFIETKIQAFKKGVKLVISSGFFTNELLENKKSMQIFQTQELYTDYFLWKLKLTTASVAFKKSFLTSKTLFNSTLKKSQEFEFFTRFFVDLSFESYCIIEAELFLYRSHPSSKTSLNQGYNADFKESEAFTVLENFKRSIAYSNTTVANSSYRLLINLLYKAIANNHSSNIEVIYRGLMDNLKATRRGVIASHILRRMIKCNKLFNINFLPWDKLLKKINVY</sequence>
<dbReference type="HOGENOM" id="CLU_025996_0_0_10"/>
<proteinExistence type="predicted"/>
<dbReference type="GO" id="GO:0016758">
    <property type="term" value="F:hexosyltransferase activity"/>
    <property type="evidence" value="ECO:0007669"/>
    <property type="project" value="UniProtKB-ARBA"/>
</dbReference>
<protein>
    <submittedName>
        <fullName evidence="2">Exopolysaccharide biosynthesis protein, sugar transferase</fullName>
    </submittedName>
</protein>
<dbReference type="STRING" id="398720.MED217_14505"/>
<dbReference type="Pfam" id="PF00535">
    <property type="entry name" value="Glycos_transf_2"/>
    <property type="match status" value="1"/>
</dbReference>
<keyword evidence="3" id="KW-1185">Reference proteome</keyword>
<accession>A3XGI9</accession>
<dbReference type="Gene3D" id="3.90.550.10">
    <property type="entry name" value="Spore Coat Polysaccharide Biosynthesis Protein SpsA, Chain A"/>
    <property type="match status" value="1"/>
</dbReference>
<name>A3XGI9_LEEBM</name>
<comment type="caution">
    <text evidence="2">The sequence shown here is derived from an EMBL/GenBank/DDBJ whole genome shotgun (WGS) entry which is preliminary data.</text>
</comment>
<dbReference type="RefSeq" id="WP_009781254.1">
    <property type="nucleotide sequence ID" value="NZ_CH672395.1"/>
</dbReference>
<feature type="domain" description="Glycosyltransferase 2-like" evidence="1">
    <location>
        <begin position="8"/>
        <end position="171"/>
    </location>
</feature>
<dbReference type="InterPro" id="IPR029044">
    <property type="entry name" value="Nucleotide-diphossugar_trans"/>
</dbReference>
<dbReference type="OrthoDB" id="597270at2"/>
<reference evidence="2 3" key="1">
    <citation type="journal article" date="2007" name="Nature">
        <title>Light stimulates growth of proteorhodopsin-containing marine Flavobacteria.</title>
        <authorList>
            <person name="Gomez-Consarnau L."/>
            <person name="Gonzalez J.M."/>
            <person name="Coll-Llado M."/>
            <person name="Gourdon P."/>
            <person name="Pascher T."/>
            <person name="Neutze R."/>
            <person name="Pedros-Alio C."/>
            <person name="Pinhassi J."/>
        </authorList>
    </citation>
    <scope>NUCLEOTIDE SEQUENCE [LARGE SCALE GENOMIC DNA]</scope>
    <source>
        <strain evidence="2 3">MED217</strain>
    </source>
</reference>
<gene>
    <name evidence="2" type="ORF">MED217_14505</name>
</gene>
<evidence type="ECO:0000259" key="1">
    <source>
        <dbReference type="Pfam" id="PF00535"/>
    </source>
</evidence>
<dbReference type="PANTHER" id="PTHR22916">
    <property type="entry name" value="GLYCOSYLTRANSFERASE"/>
    <property type="match status" value="1"/>
</dbReference>
<keyword evidence="2" id="KW-0808">Transferase</keyword>
<dbReference type="InterPro" id="IPR001173">
    <property type="entry name" value="Glyco_trans_2-like"/>
</dbReference>
<dbReference type="SUPFAM" id="SSF53448">
    <property type="entry name" value="Nucleotide-diphospho-sugar transferases"/>
    <property type="match status" value="1"/>
</dbReference>
<dbReference type="AlphaFoldDB" id="A3XGI9"/>
<dbReference type="eggNOG" id="COG1215">
    <property type="taxonomic scope" value="Bacteria"/>
</dbReference>
<dbReference type="EMBL" id="AANC01000001">
    <property type="protein sequence ID" value="EAQ50762.1"/>
    <property type="molecule type" value="Genomic_DNA"/>
</dbReference>
<dbReference type="Proteomes" id="UP000001601">
    <property type="component" value="Unassembled WGS sequence"/>
</dbReference>
<dbReference type="CDD" id="cd00761">
    <property type="entry name" value="Glyco_tranf_GTA_type"/>
    <property type="match status" value="1"/>
</dbReference>
<organism evidence="2 3">
    <name type="scientific">Leeuwenhoekiella blandensis (strain CECT 7118 / CCUG 51940 / KCTC 22103 / MED217)</name>
    <name type="common">Flavobacterium sp. (strain MED217)</name>
    <dbReference type="NCBI Taxonomy" id="398720"/>
    <lineage>
        <taxon>Bacteria</taxon>
        <taxon>Pseudomonadati</taxon>
        <taxon>Bacteroidota</taxon>
        <taxon>Flavobacteriia</taxon>
        <taxon>Flavobacteriales</taxon>
        <taxon>Flavobacteriaceae</taxon>
        <taxon>Leeuwenhoekiella</taxon>
    </lineage>
</organism>
<evidence type="ECO:0000313" key="3">
    <source>
        <dbReference type="Proteomes" id="UP000001601"/>
    </source>
</evidence>